<dbReference type="EMBL" id="JAMKPW020000007">
    <property type="protein sequence ID" value="KAK8216860.1"/>
    <property type="molecule type" value="Genomic_DNA"/>
</dbReference>
<name>A0ACC3SP04_9PEZI</name>
<proteinExistence type="predicted"/>
<evidence type="ECO:0000313" key="2">
    <source>
        <dbReference type="Proteomes" id="UP001320706"/>
    </source>
</evidence>
<accession>A0ACC3SP04</accession>
<reference evidence="1" key="1">
    <citation type="submission" date="2024-02" db="EMBL/GenBank/DDBJ databases">
        <title>Metagenome Assembled Genome of Zalaria obscura JY119.</title>
        <authorList>
            <person name="Vighnesh L."/>
            <person name="Jagadeeshwari U."/>
            <person name="Venkata Ramana C."/>
            <person name="Sasikala C."/>
        </authorList>
    </citation>
    <scope>NUCLEOTIDE SEQUENCE</scope>
    <source>
        <strain evidence="1">JY119</strain>
    </source>
</reference>
<protein>
    <submittedName>
        <fullName evidence="1">Uncharacterized protein</fullName>
    </submittedName>
</protein>
<sequence>MPGPKKEPSTEPKRRSRTGCWPCKARKVKCGEEKPQCQNCLKQAETCDYSIRLNWGGRSKKQNDGFAFAVTPVTFSTASTPSSLASPALGATPTFPVQHATRRPSTAARAPVKTETTVPMIDPQLSAMGAAGPSTSAASTSLYNSSSATSLPPSYSTMSHSANMQVAPYDLGQSMSAMSGYQRPDWPTPTEEPTRDAVQQIYAQQSDQSEPSAGFLQPYNSSSNDSSAFPYPDFAWSAQHRAKRSKLSPSERANMTLPKPVFARPDLPDSHTSASVGQEQQSPGSNSWFTPYSLNSVISTPLTPGSSVTSEETSGRLPPRRSNAHDALPVRRLSVNSLLSGPPGEDNGSIVPNPRTPAYPKIVADGATIYGYDYGQPDLDTPRNDDLNAITPRSPGVTRSGRGSIAELLSPENDSTQSAKPMAFEKGGYYAQPVQIKIPQEFEPLPHHLTESPMNLLYFHHFLNHTARILMPHDCPENPLRSLLPLMALQSANLLNLLLAFAASHRAKVLEHPEPANRIALWVRDVFPDLRQALSSSEPVSDSTLATAIMLASLEIVSPNTFEVPITWQNHLQIARQMIIARGGLTSMSRSSDRFLNFLSRWFAYLDVLGSLSGSKNDQPLDDHYWLSDDGDSDGQADDDYNTGDGDGNDKVSRGDDGGSSHRKSGRGSASPPAYFRFDCFFGFTERCISLLARVAKLAHECDRERIQPDGKVDPSWRPSAATLRKAQRLKAALEESRDFVHGGCKHLSAANPSFSTTTTAAGIDDDAATPIPASPSAATTTATPTTPTTPALLAEITATNHAFHWAGLIHLYRRILILPRSHHSVQQCVRRILSSLHLVRRGSTAESCLLFPMFSAGCEAVEKGQRDEVMGRLRGVEGWGMTHVGRARGIMEMVWRTGGEWEGFVEGEFFG</sequence>
<evidence type="ECO:0000313" key="1">
    <source>
        <dbReference type="EMBL" id="KAK8216860.1"/>
    </source>
</evidence>
<gene>
    <name evidence="1" type="ORF">M8818_001823</name>
</gene>
<comment type="caution">
    <text evidence="1">The sequence shown here is derived from an EMBL/GenBank/DDBJ whole genome shotgun (WGS) entry which is preliminary data.</text>
</comment>
<dbReference type="Proteomes" id="UP001320706">
    <property type="component" value="Unassembled WGS sequence"/>
</dbReference>
<organism evidence="1 2">
    <name type="scientific">Zalaria obscura</name>
    <dbReference type="NCBI Taxonomy" id="2024903"/>
    <lineage>
        <taxon>Eukaryota</taxon>
        <taxon>Fungi</taxon>
        <taxon>Dikarya</taxon>
        <taxon>Ascomycota</taxon>
        <taxon>Pezizomycotina</taxon>
        <taxon>Dothideomycetes</taxon>
        <taxon>Dothideomycetidae</taxon>
        <taxon>Dothideales</taxon>
        <taxon>Zalariaceae</taxon>
        <taxon>Zalaria</taxon>
    </lineage>
</organism>
<keyword evidence="2" id="KW-1185">Reference proteome</keyword>